<proteinExistence type="predicted"/>
<dbReference type="GO" id="GO:0005886">
    <property type="term" value="C:plasma membrane"/>
    <property type="evidence" value="ECO:0007669"/>
    <property type="project" value="UniProtKB-SubCell"/>
</dbReference>
<protein>
    <submittedName>
        <fullName evidence="7">Uncharacterized protein</fullName>
    </submittedName>
</protein>
<dbReference type="InterPro" id="IPR002797">
    <property type="entry name" value="Polysacc_synth"/>
</dbReference>
<dbReference type="AlphaFoldDB" id="A0A2T4UKX8"/>
<keyword evidence="8" id="KW-1185">Reference proteome</keyword>
<evidence type="ECO:0000256" key="1">
    <source>
        <dbReference type="ARBA" id="ARBA00004651"/>
    </source>
</evidence>
<evidence type="ECO:0000313" key="7">
    <source>
        <dbReference type="EMBL" id="PTL59887.1"/>
    </source>
</evidence>
<organism evidence="7 8">
    <name type="scientific">Paraconexibacter algicola</name>
    <dbReference type="NCBI Taxonomy" id="2133960"/>
    <lineage>
        <taxon>Bacteria</taxon>
        <taxon>Bacillati</taxon>
        <taxon>Actinomycetota</taxon>
        <taxon>Thermoleophilia</taxon>
        <taxon>Solirubrobacterales</taxon>
        <taxon>Paraconexibacteraceae</taxon>
        <taxon>Paraconexibacter</taxon>
    </lineage>
</organism>
<feature type="transmembrane region" description="Helical" evidence="6">
    <location>
        <begin position="156"/>
        <end position="178"/>
    </location>
</feature>
<feature type="transmembrane region" description="Helical" evidence="6">
    <location>
        <begin position="99"/>
        <end position="118"/>
    </location>
</feature>
<feature type="transmembrane region" description="Helical" evidence="6">
    <location>
        <begin position="454"/>
        <end position="471"/>
    </location>
</feature>
<dbReference type="EMBL" id="PYYB01000001">
    <property type="protein sequence ID" value="PTL59887.1"/>
    <property type="molecule type" value="Genomic_DNA"/>
</dbReference>
<evidence type="ECO:0000256" key="5">
    <source>
        <dbReference type="ARBA" id="ARBA00023136"/>
    </source>
</evidence>
<dbReference type="PANTHER" id="PTHR30250">
    <property type="entry name" value="PST FAMILY PREDICTED COLANIC ACID TRANSPORTER"/>
    <property type="match status" value="1"/>
</dbReference>
<feature type="transmembrane region" description="Helical" evidence="6">
    <location>
        <begin position="56"/>
        <end position="78"/>
    </location>
</feature>
<dbReference type="Pfam" id="PF01943">
    <property type="entry name" value="Polysacc_synt"/>
    <property type="match status" value="1"/>
</dbReference>
<comment type="caution">
    <text evidence="7">The sequence shown here is derived from an EMBL/GenBank/DDBJ whole genome shotgun (WGS) entry which is preliminary data.</text>
</comment>
<sequence length="488" mass="49423">MPAPEGDLLDSPDAGGAAIRGGALRVVGYALGIVLSLGSAAVLFRHLGVEDGGRYVSVQALALLAAGITDAGLTIIAVREYATRSGEERDRILRDLLGLRLVLTLVGVLVAVAVAAAIGYDSTLVAGTAVTGVAVVFTVLQNAYGVGLQAQLRLGWVTAADVLRQAATAVAVVVLVVLDASLLELFLAAFVGNLVALVFIALAARGTMPLRPAFHLRRAIALLRDTLVYAIATAIGALYFRLAVVLVSLIATADETGYFGASFRGVEALIAVPALLVGTAFPILARAARDDHSRLAYALGRILDVSLVLGVGVAVALVVGAPVVIDVVAGAEFAPAADVLRIHGVGLVASFLAAGWGYAALGLHLHRGVLYANLGALVACVVLVPTFTATWGATGAAVATATAEVTLAVGNALIVHRAGVALTAELRAVPKVLLSAAAAVGVGLSSGFPALPGTLVAGVIYLGLVIALRALPREIQDHLPGPLGTRNA</sequence>
<dbReference type="Proteomes" id="UP000240739">
    <property type="component" value="Unassembled WGS sequence"/>
</dbReference>
<keyword evidence="2" id="KW-1003">Cell membrane</keyword>
<feature type="transmembrane region" description="Helical" evidence="6">
    <location>
        <begin position="26"/>
        <end position="44"/>
    </location>
</feature>
<feature type="transmembrane region" description="Helical" evidence="6">
    <location>
        <begin position="370"/>
        <end position="391"/>
    </location>
</feature>
<accession>A0A2T4UKX8</accession>
<dbReference type="OrthoDB" id="7814629at2"/>
<feature type="transmembrane region" description="Helical" evidence="6">
    <location>
        <begin position="227"/>
        <end position="251"/>
    </location>
</feature>
<evidence type="ECO:0000256" key="6">
    <source>
        <dbReference type="SAM" id="Phobius"/>
    </source>
</evidence>
<keyword evidence="5 6" id="KW-0472">Membrane</keyword>
<evidence type="ECO:0000256" key="2">
    <source>
        <dbReference type="ARBA" id="ARBA00022475"/>
    </source>
</evidence>
<name>A0A2T4UKX8_9ACTN</name>
<feature type="transmembrane region" description="Helical" evidence="6">
    <location>
        <begin position="184"/>
        <end position="206"/>
    </location>
</feature>
<evidence type="ECO:0000256" key="4">
    <source>
        <dbReference type="ARBA" id="ARBA00022989"/>
    </source>
</evidence>
<evidence type="ECO:0000313" key="8">
    <source>
        <dbReference type="Proteomes" id="UP000240739"/>
    </source>
</evidence>
<dbReference type="PANTHER" id="PTHR30250:SF31">
    <property type="entry name" value="INNER MEMBRANE PROTEIN YGHQ"/>
    <property type="match status" value="1"/>
</dbReference>
<dbReference type="InterPro" id="IPR050833">
    <property type="entry name" value="Poly_Biosynth_Transport"/>
</dbReference>
<keyword evidence="4 6" id="KW-1133">Transmembrane helix</keyword>
<reference evidence="7 8" key="1">
    <citation type="submission" date="2018-03" db="EMBL/GenBank/DDBJ databases">
        <title>Aquarubrobacter algicola gen. nov., sp. nov., a novel actinobacterium isolated from shallow eutrophic lake during the end of cyanobacterial harmful algal blooms.</title>
        <authorList>
            <person name="Chun S.J."/>
        </authorList>
    </citation>
    <scope>NUCLEOTIDE SEQUENCE [LARGE SCALE GENOMIC DNA]</scope>
    <source>
        <strain evidence="7 8">Seoho-28</strain>
    </source>
</reference>
<keyword evidence="3 6" id="KW-0812">Transmembrane</keyword>
<feature type="transmembrane region" description="Helical" evidence="6">
    <location>
        <begin position="345"/>
        <end position="363"/>
    </location>
</feature>
<dbReference type="RefSeq" id="WP_107568531.1">
    <property type="nucleotide sequence ID" value="NZ_PYYB01000001.1"/>
</dbReference>
<gene>
    <name evidence="7" type="ORF">C7Y72_09615</name>
</gene>
<comment type="subcellular location">
    <subcellularLocation>
        <location evidence="1">Cell membrane</location>
        <topology evidence="1">Multi-pass membrane protein</topology>
    </subcellularLocation>
</comment>
<feature type="transmembrane region" description="Helical" evidence="6">
    <location>
        <begin position="124"/>
        <end position="144"/>
    </location>
</feature>
<feature type="transmembrane region" description="Helical" evidence="6">
    <location>
        <begin position="305"/>
        <end position="325"/>
    </location>
</feature>
<evidence type="ECO:0000256" key="3">
    <source>
        <dbReference type="ARBA" id="ARBA00022692"/>
    </source>
</evidence>
<feature type="transmembrane region" description="Helical" evidence="6">
    <location>
        <begin position="263"/>
        <end position="284"/>
    </location>
</feature>